<dbReference type="AlphaFoldDB" id="A0A4C1VLM9"/>
<dbReference type="Pfam" id="PF23733">
    <property type="entry name" value="GRXCR1-2_C"/>
    <property type="match status" value="1"/>
</dbReference>
<dbReference type="OrthoDB" id="423313at2759"/>
<comment type="caution">
    <text evidence="1">The sequence shown here is derived from an EMBL/GenBank/DDBJ whole genome shotgun (WGS) entry which is preliminary data.</text>
</comment>
<dbReference type="PANTHER" id="PTHR46990:SF1">
    <property type="entry name" value="GLUTAREDOXIN DOMAIN-CONTAINING CYSTEINE-RICH PROTEIN 1"/>
    <property type="match status" value="1"/>
</dbReference>
<dbReference type="EMBL" id="BGZK01000367">
    <property type="protein sequence ID" value="GBP39543.1"/>
    <property type="molecule type" value="Genomic_DNA"/>
</dbReference>
<dbReference type="GO" id="GO:0007605">
    <property type="term" value="P:sensory perception of sound"/>
    <property type="evidence" value="ECO:0007669"/>
    <property type="project" value="InterPro"/>
</dbReference>
<dbReference type="PANTHER" id="PTHR46990">
    <property type="entry name" value="GLUTAREDOXIN DOMAIN-CONTAINING CYSTEINE-RICH PROTEIN 1"/>
    <property type="match status" value="1"/>
</dbReference>
<reference evidence="1 2" key="1">
    <citation type="journal article" date="2019" name="Commun. Biol.">
        <title>The bagworm genome reveals a unique fibroin gene that provides high tensile strength.</title>
        <authorList>
            <person name="Kono N."/>
            <person name="Nakamura H."/>
            <person name="Ohtoshi R."/>
            <person name="Tomita M."/>
            <person name="Numata K."/>
            <person name="Arakawa K."/>
        </authorList>
    </citation>
    <scope>NUCLEOTIDE SEQUENCE [LARGE SCALE GENOMIC DNA]</scope>
</reference>
<organism evidence="1 2">
    <name type="scientific">Eumeta variegata</name>
    <name type="common">Bagworm moth</name>
    <name type="synonym">Eumeta japonica</name>
    <dbReference type="NCBI Taxonomy" id="151549"/>
    <lineage>
        <taxon>Eukaryota</taxon>
        <taxon>Metazoa</taxon>
        <taxon>Ecdysozoa</taxon>
        <taxon>Arthropoda</taxon>
        <taxon>Hexapoda</taxon>
        <taxon>Insecta</taxon>
        <taxon>Pterygota</taxon>
        <taxon>Neoptera</taxon>
        <taxon>Endopterygota</taxon>
        <taxon>Lepidoptera</taxon>
        <taxon>Glossata</taxon>
        <taxon>Ditrysia</taxon>
        <taxon>Tineoidea</taxon>
        <taxon>Psychidae</taxon>
        <taxon>Oiketicinae</taxon>
        <taxon>Eumeta</taxon>
    </lineage>
</organism>
<dbReference type="InterPro" id="IPR042797">
    <property type="entry name" value="GRXCR1"/>
</dbReference>
<dbReference type="Proteomes" id="UP000299102">
    <property type="component" value="Unassembled WGS sequence"/>
</dbReference>
<protein>
    <submittedName>
        <fullName evidence="1">Glutaredoxin domain-containing cysteine-rich protein CG31559</fullName>
    </submittedName>
</protein>
<proteinExistence type="predicted"/>
<evidence type="ECO:0000313" key="2">
    <source>
        <dbReference type="Proteomes" id="UP000299102"/>
    </source>
</evidence>
<evidence type="ECO:0000313" key="1">
    <source>
        <dbReference type="EMBL" id="GBP39543.1"/>
    </source>
</evidence>
<dbReference type="STRING" id="151549.A0A4C1VLM9"/>
<keyword evidence="2" id="KW-1185">Reference proteome</keyword>
<name>A0A4C1VLM9_EUMVA</name>
<accession>A0A4C1VLM9</accession>
<sequence>MRRRAVRKSIVPAYLGWEIGSSNIITQLSGRRDRGEVERERRAEEDAQAVQGNQRECFIAELRRADVLSPSPAHCGSARIDLTLSRVRSTDFRYSPDACTTCQACGGFRLLPCRVCSGSKKSLHRNHFTAEFVALKCMSCDEVGLVRCEACS</sequence>
<gene>
    <name evidence="1" type="ORF">EVAR_32477_1</name>
</gene>